<gene>
    <name evidence="3" type="ORF">HanXRQr2_Chr01g0026491</name>
</gene>
<dbReference type="Gramene" id="mRNA:HanXRQr2_Chr01g0026491">
    <property type="protein sequence ID" value="CDS:HanXRQr2_Chr01g0026491.1"/>
    <property type="gene ID" value="HanXRQr2_Chr01g0026491"/>
</dbReference>
<reference evidence="3" key="2">
    <citation type="submission" date="2020-06" db="EMBL/GenBank/DDBJ databases">
        <title>Helianthus annuus Genome sequencing and assembly Release 2.</title>
        <authorList>
            <person name="Gouzy J."/>
            <person name="Langlade N."/>
            <person name="Munos S."/>
        </authorList>
    </citation>
    <scope>NUCLEOTIDE SEQUENCE</scope>
    <source>
        <tissue evidence="3">Leaves</tissue>
    </source>
</reference>
<accession>A0A9K3P3F0</accession>
<feature type="signal peptide" evidence="2">
    <location>
        <begin position="1"/>
        <end position="27"/>
    </location>
</feature>
<evidence type="ECO:0000256" key="2">
    <source>
        <dbReference type="SAM" id="SignalP"/>
    </source>
</evidence>
<dbReference type="PANTHER" id="PTHR33659:SF1">
    <property type="entry name" value="PROTEIN, PUTATIVE-RELATED"/>
    <property type="match status" value="1"/>
</dbReference>
<dbReference type="PANTHER" id="PTHR33659">
    <property type="entry name" value="PROTEIN, PUTATIVE-RELATED-RELATED"/>
    <property type="match status" value="1"/>
</dbReference>
<keyword evidence="1" id="KW-1133">Transmembrane helix</keyword>
<dbReference type="AlphaFoldDB" id="A0A9K3P3F0"/>
<feature type="transmembrane region" description="Helical" evidence="1">
    <location>
        <begin position="43"/>
        <end position="65"/>
    </location>
</feature>
<dbReference type="Proteomes" id="UP000215914">
    <property type="component" value="Unassembled WGS sequence"/>
</dbReference>
<name>A0A9K3P3F0_HELAN</name>
<reference evidence="3" key="1">
    <citation type="journal article" date="2017" name="Nature">
        <title>The sunflower genome provides insights into oil metabolism, flowering and Asterid evolution.</title>
        <authorList>
            <person name="Badouin H."/>
            <person name="Gouzy J."/>
            <person name="Grassa C.J."/>
            <person name="Murat F."/>
            <person name="Staton S.E."/>
            <person name="Cottret L."/>
            <person name="Lelandais-Briere C."/>
            <person name="Owens G.L."/>
            <person name="Carrere S."/>
            <person name="Mayjonade B."/>
            <person name="Legrand L."/>
            <person name="Gill N."/>
            <person name="Kane N.C."/>
            <person name="Bowers J.E."/>
            <person name="Hubner S."/>
            <person name="Bellec A."/>
            <person name="Berard A."/>
            <person name="Berges H."/>
            <person name="Blanchet N."/>
            <person name="Boniface M.C."/>
            <person name="Brunel D."/>
            <person name="Catrice O."/>
            <person name="Chaidir N."/>
            <person name="Claudel C."/>
            <person name="Donnadieu C."/>
            <person name="Faraut T."/>
            <person name="Fievet G."/>
            <person name="Helmstetter N."/>
            <person name="King M."/>
            <person name="Knapp S.J."/>
            <person name="Lai Z."/>
            <person name="Le Paslier M.C."/>
            <person name="Lippi Y."/>
            <person name="Lorenzon L."/>
            <person name="Mandel J.R."/>
            <person name="Marage G."/>
            <person name="Marchand G."/>
            <person name="Marquand E."/>
            <person name="Bret-Mestries E."/>
            <person name="Morien E."/>
            <person name="Nambeesan S."/>
            <person name="Nguyen T."/>
            <person name="Pegot-Espagnet P."/>
            <person name="Pouilly N."/>
            <person name="Raftis F."/>
            <person name="Sallet E."/>
            <person name="Schiex T."/>
            <person name="Thomas J."/>
            <person name="Vandecasteele C."/>
            <person name="Vares D."/>
            <person name="Vear F."/>
            <person name="Vautrin S."/>
            <person name="Crespi M."/>
            <person name="Mangin B."/>
            <person name="Burke J.M."/>
            <person name="Salse J."/>
            <person name="Munos S."/>
            <person name="Vincourt P."/>
            <person name="Rieseberg L.H."/>
            <person name="Langlade N.B."/>
        </authorList>
    </citation>
    <scope>NUCLEOTIDE SEQUENCE</scope>
    <source>
        <tissue evidence="3">Leaves</tissue>
    </source>
</reference>
<evidence type="ECO:0000313" key="4">
    <source>
        <dbReference type="Proteomes" id="UP000215914"/>
    </source>
</evidence>
<keyword evidence="1" id="KW-0472">Membrane</keyword>
<keyword evidence="2" id="KW-0732">Signal</keyword>
<keyword evidence="4" id="KW-1185">Reference proteome</keyword>
<sequence>MAASTTFNVISTIFIVVAVVFSATVSAQTAPATAPAGMESGSSYSMAVSGLILCGSLIVSAIAFIEY</sequence>
<comment type="caution">
    <text evidence="3">The sequence shown here is derived from an EMBL/GenBank/DDBJ whole genome shotgun (WGS) entry which is preliminary data.</text>
</comment>
<keyword evidence="1" id="KW-0812">Transmembrane</keyword>
<organism evidence="3 4">
    <name type="scientific">Helianthus annuus</name>
    <name type="common">Common sunflower</name>
    <dbReference type="NCBI Taxonomy" id="4232"/>
    <lineage>
        <taxon>Eukaryota</taxon>
        <taxon>Viridiplantae</taxon>
        <taxon>Streptophyta</taxon>
        <taxon>Embryophyta</taxon>
        <taxon>Tracheophyta</taxon>
        <taxon>Spermatophyta</taxon>
        <taxon>Magnoliopsida</taxon>
        <taxon>eudicotyledons</taxon>
        <taxon>Gunneridae</taxon>
        <taxon>Pentapetalae</taxon>
        <taxon>asterids</taxon>
        <taxon>campanulids</taxon>
        <taxon>Asterales</taxon>
        <taxon>Asteraceae</taxon>
        <taxon>Asteroideae</taxon>
        <taxon>Heliantheae alliance</taxon>
        <taxon>Heliantheae</taxon>
        <taxon>Helianthus</taxon>
    </lineage>
</organism>
<feature type="chain" id="PRO_5039921899" evidence="2">
    <location>
        <begin position="28"/>
        <end position="67"/>
    </location>
</feature>
<dbReference type="EMBL" id="MNCJ02000316">
    <property type="protein sequence ID" value="KAF5822439.1"/>
    <property type="molecule type" value="Genomic_DNA"/>
</dbReference>
<proteinExistence type="predicted"/>
<evidence type="ECO:0000313" key="3">
    <source>
        <dbReference type="EMBL" id="KAF5822439.1"/>
    </source>
</evidence>
<protein>
    <submittedName>
        <fullName evidence="3">Uncharacterized protein</fullName>
    </submittedName>
</protein>
<evidence type="ECO:0000256" key="1">
    <source>
        <dbReference type="SAM" id="Phobius"/>
    </source>
</evidence>